<keyword evidence="4" id="KW-1185">Reference proteome</keyword>
<evidence type="ECO:0000313" key="3">
    <source>
        <dbReference type="EMBL" id="OWR00159.1"/>
    </source>
</evidence>
<feature type="region of interest" description="Disordered" evidence="1">
    <location>
        <begin position="105"/>
        <end position="136"/>
    </location>
</feature>
<name>A0A246K3X5_9SPHN</name>
<dbReference type="Proteomes" id="UP000197097">
    <property type="component" value="Unassembled WGS sequence"/>
</dbReference>
<feature type="chain" id="PRO_5012399698" evidence="2">
    <location>
        <begin position="25"/>
        <end position="136"/>
    </location>
</feature>
<dbReference type="AlphaFoldDB" id="A0A246K3X5"/>
<sequence>MRKLTFVHGVIASLALMIATPGLARDDKPVFSIKTPIEKIAASPAARAVIDAELPGFTSHPMYEQFKTMSLDALDAMFPGAVPRERIDAVDKALRAIPADAAADAAKPAEAAAASPPVADAASAATATTAGANPQP</sequence>
<dbReference type="OrthoDB" id="7211154at2"/>
<dbReference type="EMBL" id="NISJ01000002">
    <property type="protein sequence ID" value="OWR00159.1"/>
    <property type="molecule type" value="Genomic_DNA"/>
</dbReference>
<dbReference type="RefSeq" id="WP_144036690.1">
    <property type="nucleotide sequence ID" value="NZ_NISJ01000002.1"/>
</dbReference>
<accession>A0A246K3X5</accession>
<evidence type="ECO:0000256" key="1">
    <source>
        <dbReference type="SAM" id="MobiDB-lite"/>
    </source>
</evidence>
<feature type="signal peptide" evidence="2">
    <location>
        <begin position="1"/>
        <end position="24"/>
    </location>
</feature>
<comment type="caution">
    <text evidence="3">The sequence shown here is derived from an EMBL/GenBank/DDBJ whole genome shotgun (WGS) entry which is preliminary data.</text>
</comment>
<protein>
    <submittedName>
        <fullName evidence="3">Uncharacterized protein</fullName>
    </submittedName>
</protein>
<gene>
    <name evidence="3" type="ORF">CDQ91_05140</name>
</gene>
<evidence type="ECO:0000256" key="2">
    <source>
        <dbReference type="SAM" id="SignalP"/>
    </source>
</evidence>
<organism evidence="3 4">
    <name type="scientific">Sphingopyxis witflariensis</name>
    <dbReference type="NCBI Taxonomy" id="173675"/>
    <lineage>
        <taxon>Bacteria</taxon>
        <taxon>Pseudomonadati</taxon>
        <taxon>Pseudomonadota</taxon>
        <taxon>Alphaproteobacteria</taxon>
        <taxon>Sphingomonadales</taxon>
        <taxon>Sphingomonadaceae</taxon>
        <taxon>Sphingopyxis</taxon>
    </lineage>
</organism>
<keyword evidence="2" id="KW-0732">Signal</keyword>
<reference evidence="3 4" key="1">
    <citation type="journal article" date="2002" name="Int. J. Syst. Evol. Microbiol.">
        <title>Sphingopyxis witflariensis sp. nov., isolated from activated sludge.</title>
        <authorList>
            <person name="Kampfer P."/>
            <person name="Witzenberger R."/>
            <person name="Denner E.B."/>
            <person name="Busse H.J."/>
            <person name="Neef A."/>
        </authorList>
    </citation>
    <scope>NUCLEOTIDE SEQUENCE [LARGE SCALE GENOMIC DNA]</scope>
    <source>
        <strain evidence="3 4">DSM 14551</strain>
    </source>
</reference>
<evidence type="ECO:0000313" key="4">
    <source>
        <dbReference type="Proteomes" id="UP000197097"/>
    </source>
</evidence>
<proteinExistence type="predicted"/>